<feature type="region of interest" description="Disordered" evidence="1">
    <location>
        <begin position="57"/>
        <end position="83"/>
    </location>
</feature>
<evidence type="ECO:0000256" key="1">
    <source>
        <dbReference type="SAM" id="MobiDB-lite"/>
    </source>
</evidence>
<sequence length="100" mass="11487">MEALRAARADQWLRENNSCRASVMAVDRCHMGTTPACPRGHAMSVVKLANLLNYTRRHHQHRRRRRHLPRVRQYLPRPPSPESVSVFRSALAAEGHEMAP</sequence>
<evidence type="ECO:0000313" key="2">
    <source>
        <dbReference type="EMBL" id="MPC59328.1"/>
    </source>
</evidence>
<gene>
    <name evidence="2" type="ORF">E2C01_053346</name>
</gene>
<accession>A0A5B7GQJ0</accession>
<comment type="caution">
    <text evidence="2">The sequence shown here is derived from an EMBL/GenBank/DDBJ whole genome shotgun (WGS) entry which is preliminary data.</text>
</comment>
<evidence type="ECO:0000313" key="3">
    <source>
        <dbReference type="Proteomes" id="UP000324222"/>
    </source>
</evidence>
<feature type="compositionally biased region" description="Basic residues" evidence="1">
    <location>
        <begin position="57"/>
        <end position="70"/>
    </location>
</feature>
<proteinExistence type="predicted"/>
<dbReference type="Proteomes" id="UP000324222">
    <property type="component" value="Unassembled WGS sequence"/>
</dbReference>
<organism evidence="2 3">
    <name type="scientific">Portunus trituberculatus</name>
    <name type="common">Swimming crab</name>
    <name type="synonym">Neptunus trituberculatus</name>
    <dbReference type="NCBI Taxonomy" id="210409"/>
    <lineage>
        <taxon>Eukaryota</taxon>
        <taxon>Metazoa</taxon>
        <taxon>Ecdysozoa</taxon>
        <taxon>Arthropoda</taxon>
        <taxon>Crustacea</taxon>
        <taxon>Multicrustacea</taxon>
        <taxon>Malacostraca</taxon>
        <taxon>Eumalacostraca</taxon>
        <taxon>Eucarida</taxon>
        <taxon>Decapoda</taxon>
        <taxon>Pleocyemata</taxon>
        <taxon>Brachyura</taxon>
        <taxon>Eubrachyura</taxon>
        <taxon>Portunoidea</taxon>
        <taxon>Portunidae</taxon>
        <taxon>Portuninae</taxon>
        <taxon>Portunus</taxon>
    </lineage>
</organism>
<dbReference type="AlphaFoldDB" id="A0A5B7GQJ0"/>
<protein>
    <submittedName>
        <fullName evidence="2">Uncharacterized protein</fullName>
    </submittedName>
</protein>
<dbReference type="EMBL" id="VSRR010016469">
    <property type="protein sequence ID" value="MPC59328.1"/>
    <property type="molecule type" value="Genomic_DNA"/>
</dbReference>
<reference evidence="2 3" key="1">
    <citation type="submission" date="2019-05" db="EMBL/GenBank/DDBJ databases">
        <title>Another draft genome of Portunus trituberculatus and its Hox gene families provides insights of decapod evolution.</title>
        <authorList>
            <person name="Jeong J.-H."/>
            <person name="Song I."/>
            <person name="Kim S."/>
            <person name="Choi T."/>
            <person name="Kim D."/>
            <person name="Ryu S."/>
            <person name="Kim W."/>
        </authorList>
    </citation>
    <scope>NUCLEOTIDE SEQUENCE [LARGE SCALE GENOMIC DNA]</scope>
    <source>
        <tissue evidence="2">Muscle</tissue>
    </source>
</reference>
<name>A0A5B7GQJ0_PORTR</name>
<keyword evidence="3" id="KW-1185">Reference proteome</keyword>